<dbReference type="Gene3D" id="2.70.70.10">
    <property type="entry name" value="Glucose Permease (Domain IIA)"/>
    <property type="match status" value="1"/>
</dbReference>
<dbReference type="PANTHER" id="PTHR21666:SF270">
    <property type="entry name" value="MUREIN HYDROLASE ACTIVATOR ENVC"/>
    <property type="match status" value="1"/>
</dbReference>
<proteinExistence type="predicted"/>
<feature type="domain" description="M23ase beta-sheet core" evidence="1">
    <location>
        <begin position="137"/>
        <end position="234"/>
    </location>
</feature>
<dbReference type="SUPFAM" id="SSF51261">
    <property type="entry name" value="Duplicated hybrid motif"/>
    <property type="match status" value="1"/>
</dbReference>
<dbReference type="InterPro" id="IPR050570">
    <property type="entry name" value="Cell_wall_metabolism_enzyme"/>
</dbReference>
<evidence type="ECO:0000259" key="1">
    <source>
        <dbReference type="Pfam" id="PF01551"/>
    </source>
</evidence>
<dbReference type="InterPro" id="IPR016047">
    <property type="entry name" value="M23ase_b-sheet_dom"/>
</dbReference>
<dbReference type="OrthoDB" id="9809488at2"/>
<dbReference type="AlphaFoldDB" id="A0A2S7W8A2"/>
<keyword evidence="3" id="KW-1185">Reference proteome</keyword>
<evidence type="ECO:0000313" key="3">
    <source>
        <dbReference type="Proteomes" id="UP000237608"/>
    </source>
</evidence>
<dbReference type="Pfam" id="PF01551">
    <property type="entry name" value="Peptidase_M23"/>
    <property type="match status" value="1"/>
</dbReference>
<evidence type="ECO:0000313" key="2">
    <source>
        <dbReference type="EMBL" id="PQJ73865.1"/>
    </source>
</evidence>
<reference evidence="2 3" key="1">
    <citation type="submission" date="2016-12" db="EMBL/GenBank/DDBJ databases">
        <title>Trade-off between light-utilization and light-protection in marine flavobacteria.</title>
        <authorList>
            <person name="Kumagai Y."/>
            <person name="Yoshizawa S."/>
            <person name="Kogure K."/>
            <person name="Iwasaki W."/>
        </authorList>
    </citation>
    <scope>NUCLEOTIDE SEQUENCE [LARGE SCALE GENOMIC DNA]</scope>
    <source>
        <strain evidence="2 3">KCTC 22729</strain>
    </source>
</reference>
<dbReference type="InterPro" id="IPR011055">
    <property type="entry name" value="Dup_hybrid_motif"/>
</dbReference>
<organism evidence="2 3">
    <name type="scientific">Polaribacter gangjinensis</name>
    <dbReference type="NCBI Taxonomy" id="574710"/>
    <lineage>
        <taxon>Bacteria</taxon>
        <taxon>Pseudomonadati</taxon>
        <taxon>Bacteroidota</taxon>
        <taxon>Flavobacteriia</taxon>
        <taxon>Flavobacteriales</taxon>
        <taxon>Flavobacteriaceae</taxon>
    </lineage>
</organism>
<protein>
    <submittedName>
        <fullName evidence="2">Peptidase M23</fullName>
    </submittedName>
</protein>
<comment type="caution">
    <text evidence="2">The sequence shown here is derived from an EMBL/GenBank/DDBJ whole genome shotgun (WGS) entry which is preliminary data.</text>
</comment>
<accession>A0A2S7W8A2</accession>
<dbReference type="Proteomes" id="UP000237608">
    <property type="component" value="Unassembled WGS sequence"/>
</dbReference>
<dbReference type="PANTHER" id="PTHR21666">
    <property type="entry name" value="PEPTIDASE-RELATED"/>
    <property type="match status" value="1"/>
</dbReference>
<dbReference type="RefSeq" id="WP_105045019.1">
    <property type="nucleotide sequence ID" value="NZ_CP150662.1"/>
</dbReference>
<sequence length="264" mass="30079">MIVRFFLFYLLVFLYAEELKRPSFISFEIKKDSINVILKNPVLGNTFLKITNHKTKKEQFLDFKKPDTLTILTFPLSKTDTISIIKNYSFNLYYGPSNLSSYDTLYNYNLPFLKGKRYKVLQGQNTNFTHKGNFSKYAIDFKMNIGQTVCAIRDGLVIHVKENSGKGGNNKKFFNDANYILVAHSDGTYSQYVHLKKDGAIVSKGDFVKKGQPIGYSGNTGMSTEPHLHFGVFKPTKTGFYSIPFILNAIPSSQYKKGKFANNQ</sequence>
<dbReference type="GO" id="GO:0004222">
    <property type="term" value="F:metalloendopeptidase activity"/>
    <property type="evidence" value="ECO:0007669"/>
    <property type="project" value="TreeGrafter"/>
</dbReference>
<dbReference type="CDD" id="cd12797">
    <property type="entry name" value="M23_peptidase"/>
    <property type="match status" value="1"/>
</dbReference>
<name>A0A2S7W8A2_9FLAO</name>
<dbReference type="EMBL" id="MSCL01000001">
    <property type="protein sequence ID" value="PQJ73865.1"/>
    <property type="molecule type" value="Genomic_DNA"/>
</dbReference>
<gene>
    <name evidence="2" type="ORF">BTO13_00595</name>
</gene>